<evidence type="ECO:0000256" key="3">
    <source>
        <dbReference type="ARBA" id="ARBA00022840"/>
    </source>
</evidence>
<reference evidence="8 9" key="1">
    <citation type="submission" date="2016-09" db="EMBL/GenBank/DDBJ databases">
        <title>Genome-resolved meta-omics ties microbial dynamics to process performance in biotechnology for thiocyanate degradation.</title>
        <authorList>
            <person name="Kantor R.S."/>
            <person name="Huddy R.J."/>
            <person name="Iyer R."/>
            <person name="Thomas B.C."/>
            <person name="Brown C.T."/>
            <person name="Anantharaman K."/>
            <person name="Tringe S."/>
            <person name="Hettich R.L."/>
            <person name="Harrison S.T."/>
            <person name="Banfield J.F."/>
        </authorList>
    </citation>
    <scope>NUCLEOTIDE SEQUENCE [LARGE SCALE GENOMIC DNA]</scope>
    <source>
        <strain evidence="8">59-99</strain>
    </source>
</reference>
<accession>A0A1M3KVC9</accession>
<dbReference type="PANTHER" id="PTHR42855:SF2">
    <property type="entry name" value="DRUG RESISTANCE ABC TRANSPORTER,ATP-BINDING PROTEIN"/>
    <property type="match status" value="1"/>
</dbReference>
<protein>
    <recommendedName>
        <fullName evidence="5">Probable ATP-binding protein YbiT</fullName>
    </recommendedName>
</protein>
<dbReference type="InterPro" id="IPR037118">
    <property type="entry name" value="Val-tRNA_synth_C_sf"/>
</dbReference>
<dbReference type="InterPro" id="IPR051309">
    <property type="entry name" value="ABCF_ATPase"/>
</dbReference>
<dbReference type="InterPro" id="IPR017871">
    <property type="entry name" value="ABC_transporter-like_CS"/>
</dbReference>
<evidence type="ECO:0000313" key="8">
    <source>
        <dbReference type="EMBL" id="OJX56363.1"/>
    </source>
</evidence>
<evidence type="ECO:0000256" key="6">
    <source>
        <dbReference type="SAM" id="MobiDB-lite"/>
    </source>
</evidence>
<evidence type="ECO:0000256" key="2">
    <source>
        <dbReference type="ARBA" id="ARBA00022741"/>
    </source>
</evidence>
<name>A0A1M3KVC9_9BACT</name>
<dbReference type="CDD" id="cd03221">
    <property type="entry name" value="ABCF_EF-3"/>
    <property type="match status" value="2"/>
</dbReference>
<gene>
    <name evidence="8" type="ORF">BGO89_13605</name>
</gene>
<dbReference type="GO" id="GO:0003677">
    <property type="term" value="F:DNA binding"/>
    <property type="evidence" value="ECO:0007669"/>
    <property type="project" value="InterPro"/>
</dbReference>
<keyword evidence="3" id="KW-0067">ATP-binding</keyword>
<dbReference type="STRING" id="1895771.BGO89_13605"/>
<feature type="domain" description="ABC transporter" evidence="7">
    <location>
        <begin position="328"/>
        <end position="542"/>
    </location>
</feature>
<dbReference type="FunFam" id="3.40.50.300:FF:000070">
    <property type="entry name" value="Putative ABC transporter ATP-binding component"/>
    <property type="match status" value="1"/>
</dbReference>
<dbReference type="InterPro" id="IPR027417">
    <property type="entry name" value="P-loop_NTPase"/>
</dbReference>
<feature type="domain" description="ABC transporter" evidence="7">
    <location>
        <begin position="2"/>
        <end position="260"/>
    </location>
</feature>
<evidence type="ECO:0000256" key="5">
    <source>
        <dbReference type="ARBA" id="ARBA00074044"/>
    </source>
</evidence>
<comment type="caution">
    <text evidence="8">The sequence shown here is derived from an EMBL/GenBank/DDBJ whole genome shotgun (WGS) entry which is preliminary data.</text>
</comment>
<keyword evidence="1" id="KW-0677">Repeat</keyword>
<organism evidence="8 9">
    <name type="scientific">Candidatus Kapaibacterium thiocyanatum</name>
    <dbReference type="NCBI Taxonomy" id="1895771"/>
    <lineage>
        <taxon>Bacteria</taxon>
        <taxon>Pseudomonadati</taxon>
        <taxon>Candidatus Kapaibacteriota</taxon>
        <taxon>Candidatus Kapaibacteriia</taxon>
        <taxon>Candidatus Kapaibacteriales</taxon>
        <taxon>Candidatus Kapaibacteriaceae</taxon>
        <taxon>Candidatus Kapaibacterium</taxon>
    </lineage>
</organism>
<feature type="compositionally biased region" description="Basic and acidic residues" evidence="6">
    <location>
        <begin position="549"/>
        <end position="559"/>
    </location>
</feature>
<dbReference type="Gene3D" id="1.10.287.380">
    <property type="entry name" value="Valyl-tRNA synthetase, C-terminal domain"/>
    <property type="match status" value="1"/>
</dbReference>
<keyword evidence="2" id="KW-0547">Nucleotide-binding</keyword>
<dbReference type="Proteomes" id="UP000184233">
    <property type="component" value="Unassembled WGS sequence"/>
</dbReference>
<evidence type="ECO:0000256" key="4">
    <source>
        <dbReference type="ARBA" id="ARBA00061551"/>
    </source>
</evidence>
<dbReference type="PROSITE" id="PS00211">
    <property type="entry name" value="ABC_TRANSPORTER_1"/>
    <property type="match status" value="2"/>
</dbReference>
<feature type="region of interest" description="Disordered" evidence="6">
    <location>
        <begin position="538"/>
        <end position="581"/>
    </location>
</feature>
<dbReference type="Pfam" id="PF12848">
    <property type="entry name" value="ABC_tran_Xtn"/>
    <property type="match status" value="1"/>
</dbReference>
<dbReference type="PROSITE" id="PS50893">
    <property type="entry name" value="ABC_TRANSPORTER_2"/>
    <property type="match status" value="2"/>
</dbReference>
<dbReference type="EMBL" id="MKVH01000025">
    <property type="protein sequence ID" value="OJX56363.1"/>
    <property type="molecule type" value="Genomic_DNA"/>
</dbReference>
<dbReference type="SUPFAM" id="SSF52540">
    <property type="entry name" value="P-loop containing nucleoside triphosphate hydrolases"/>
    <property type="match status" value="2"/>
</dbReference>
<evidence type="ECO:0000313" key="9">
    <source>
        <dbReference type="Proteomes" id="UP000184233"/>
    </source>
</evidence>
<dbReference type="Pfam" id="PF00005">
    <property type="entry name" value="ABC_tran"/>
    <property type="match status" value="2"/>
</dbReference>
<dbReference type="InterPro" id="IPR032524">
    <property type="entry name" value="ABC_tran_C"/>
</dbReference>
<dbReference type="GO" id="GO:0016887">
    <property type="term" value="F:ATP hydrolysis activity"/>
    <property type="evidence" value="ECO:0007669"/>
    <property type="project" value="InterPro"/>
</dbReference>
<dbReference type="GO" id="GO:0005524">
    <property type="term" value="F:ATP binding"/>
    <property type="evidence" value="ECO:0007669"/>
    <property type="project" value="UniProtKB-KW"/>
</dbReference>
<evidence type="ECO:0000256" key="1">
    <source>
        <dbReference type="ARBA" id="ARBA00022737"/>
    </source>
</evidence>
<dbReference type="InterPro" id="IPR032781">
    <property type="entry name" value="ABC_tran_Xtn"/>
</dbReference>
<dbReference type="PANTHER" id="PTHR42855">
    <property type="entry name" value="ABC TRANSPORTER ATP-BINDING SUBUNIT"/>
    <property type="match status" value="1"/>
</dbReference>
<dbReference type="AlphaFoldDB" id="A0A1M3KVC9"/>
<sequence length="648" mass="72800">MITLSAVAVDLGTRMLFSGVSFLIQRGDRIGLVGRNGAGKSTLLGIITGNRRASSGEVARQNGMTLGLLSQDLTLDTSLSLRATALQAFDEVLALQARMDGMQKEMTERTDYETDSYMDLLQRFTDAHELFERLGGLTMHADIDRILTGLGFDPVEFDKPLDQFSGGWQMRAELAKLLLRKPDCLLLDEPTNHLDIDSVQWLEEFLRSYDGAIVLVSHDRTFLDNVTNRTIEITRTKVYDIPAPYSAYEEIRAERMEQQRAAAANQQRERERVQKFIDRFRYKASLATRVQSRIKHLQRMDQVEVDDEDTSSMRFRFPSAPRSGRVVVETRALRKSYGKKDVLRGVDFVIERGEKVAFLGKNGEGKSTMSKIIAGLEASTGGELIIGHNVTLGYYAQHQAEMLGGHNTVLEVMEQASPADMRPRLRALLGAFLFQGDDVNKKVAVLSGGEKSRLALARLLLQPCNLLILDEPTNHLDMLAKEVLKQSLVDYDGAMIVVSHDRDFLDSLTSKVVEFRNGNIKEYIGDVDDYLLERVNAPSKPVPASRQQEPPREVERKEAPPVATPSPAPRTKPVQKQQITKRITDVERKVAETEGKIAELEQLLADPELYKQAERQRNLVADYDVTKRDLDALMAQWAELHDQLSSAE</sequence>
<dbReference type="Pfam" id="PF16326">
    <property type="entry name" value="ABC_tran_CTD"/>
    <property type="match status" value="1"/>
</dbReference>
<dbReference type="InterPro" id="IPR003439">
    <property type="entry name" value="ABC_transporter-like_ATP-bd"/>
</dbReference>
<comment type="similarity">
    <text evidence="4">Belongs to the ABC transporter superfamily. ABCF family. YbiT subfamily.</text>
</comment>
<evidence type="ECO:0000259" key="7">
    <source>
        <dbReference type="PROSITE" id="PS50893"/>
    </source>
</evidence>
<dbReference type="Gene3D" id="3.40.50.300">
    <property type="entry name" value="P-loop containing nucleotide triphosphate hydrolases"/>
    <property type="match status" value="2"/>
</dbReference>
<dbReference type="InterPro" id="IPR003593">
    <property type="entry name" value="AAA+_ATPase"/>
</dbReference>
<proteinExistence type="inferred from homology"/>
<dbReference type="SMART" id="SM00382">
    <property type="entry name" value="AAA"/>
    <property type="match status" value="2"/>
</dbReference>
<dbReference type="FunFam" id="3.40.50.300:FF:000011">
    <property type="entry name" value="Putative ABC transporter ATP-binding component"/>
    <property type="match status" value="1"/>
</dbReference>